<dbReference type="GO" id="GO:0016747">
    <property type="term" value="F:acyltransferase activity, transferring groups other than amino-acyl groups"/>
    <property type="evidence" value="ECO:0007669"/>
    <property type="project" value="InterPro"/>
</dbReference>
<dbReference type="PANTHER" id="PTHR34815">
    <property type="entry name" value="LYSINE ACETYLTRANSFERASE"/>
    <property type="match status" value="1"/>
</dbReference>
<dbReference type="Proteomes" id="UP000515561">
    <property type="component" value="Chromosome"/>
</dbReference>
<name>A0A6S6R3Y3_9FIRM</name>
<dbReference type="Pfam" id="PF13527">
    <property type="entry name" value="Acetyltransf_9"/>
    <property type="match status" value="1"/>
</dbReference>
<keyword evidence="2" id="KW-1185">Reference proteome</keyword>
<dbReference type="InterPro" id="IPR000182">
    <property type="entry name" value="GNAT_dom"/>
</dbReference>
<protein>
    <submittedName>
        <fullName evidence="1">Uncharacterized protein</fullName>
    </submittedName>
</protein>
<dbReference type="CDD" id="cd04301">
    <property type="entry name" value="NAT_SF"/>
    <property type="match status" value="1"/>
</dbReference>
<dbReference type="AlphaFoldDB" id="A0A6S6R3Y3"/>
<proteinExistence type="predicted"/>
<evidence type="ECO:0000313" key="2">
    <source>
        <dbReference type="Proteomes" id="UP000515561"/>
    </source>
</evidence>
<dbReference type="InterPro" id="IPR016181">
    <property type="entry name" value="Acyl_CoA_acyltransferase"/>
</dbReference>
<dbReference type="Gene3D" id="3.40.630.30">
    <property type="match status" value="1"/>
</dbReference>
<dbReference type="SUPFAM" id="SSF55729">
    <property type="entry name" value="Acyl-CoA N-acyltransferases (Nat)"/>
    <property type="match status" value="1"/>
</dbReference>
<gene>
    <name evidence="1" type="ORF">acsn021_16590</name>
</gene>
<dbReference type="EMBL" id="AP023367">
    <property type="protein sequence ID" value="BCJ94090.1"/>
    <property type="molecule type" value="Genomic_DNA"/>
</dbReference>
<accession>A0A6S6R3Y3</accession>
<dbReference type="PROSITE" id="PS51186">
    <property type="entry name" value="GNAT"/>
    <property type="match status" value="1"/>
</dbReference>
<dbReference type="PANTHER" id="PTHR34815:SF2">
    <property type="entry name" value="N-ACETYLTRANSFERASE DOMAIN-CONTAINING PROTEIN"/>
    <property type="match status" value="1"/>
</dbReference>
<organism evidence="1 2">
    <name type="scientific">Anaerocolumna cellulosilytica</name>
    <dbReference type="NCBI Taxonomy" id="433286"/>
    <lineage>
        <taxon>Bacteria</taxon>
        <taxon>Bacillati</taxon>
        <taxon>Bacillota</taxon>
        <taxon>Clostridia</taxon>
        <taxon>Lachnospirales</taxon>
        <taxon>Lachnospiraceae</taxon>
        <taxon>Anaerocolumna</taxon>
    </lineage>
</organism>
<evidence type="ECO:0000313" key="1">
    <source>
        <dbReference type="EMBL" id="BCJ94090.1"/>
    </source>
</evidence>
<sequence length="161" mass="18381">MIIREAKPAEIRQLLVEGHKCWHKGRSLEKYSADNRKEEEYGTRYVAEVDGQVVSSLILLRFGEIITCPAYGIGSVLTMPGFKKKGYASELIKAVLQQLDSKKALVFLYSEINPLFYDRLGFHKLPDRLQRNTACSCMVLCQEEAGEFLIKAELKDIPDYF</sequence>
<reference evidence="1 2" key="1">
    <citation type="journal article" date="2016" name="Int. J. Syst. Evol. Microbiol.">
        <title>Descriptions of Anaerotaenia torta gen. nov., sp. nov. and Anaerocolumna cellulosilytica gen. nov., sp. nov. isolated from a methanogenic reactor of cattle waste.</title>
        <authorList>
            <person name="Uek A."/>
            <person name="Ohtaki Y."/>
            <person name="Kaku N."/>
            <person name="Ueki K."/>
        </authorList>
    </citation>
    <scope>NUCLEOTIDE SEQUENCE [LARGE SCALE GENOMIC DNA]</scope>
    <source>
        <strain evidence="1 2">SN021</strain>
    </source>
</reference>
<dbReference type="InterPro" id="IPR053013">
    <property type="entry name" value="LAT"/>
</dbReference>
<dbReference type="KEGG" id="acel:acsn021_16590"/>
<dbReference type="RefSeq" id="WP_184094446.1">
    <property type="nucleotide sequence ID" value="NZ_AP023367.1"/>
</dbReference>